<sequence length="151" mass="16390">MGAFRMYLRVVSPSLRPDEISRRLGVEPDESTAVGWRRHPQATPRSHATWIRHVRTADDDARPEDLEPVVVGWGAGFAEALGRLAASGEAGVHLEIVQEIDDLEDPQQKGIFLGPHLMAWMGAAGAVLDIDQYVYHECGDAPEGAGRAPSG</sequence>
<proteinExistence type="predicted"/>
<evidence type="ECO:0000313" key="2">
    <source>
        <dbReference type="Proteomes" id="UP001596208"/>
    </source>
</evidence>
<dbReference type="EMBL" id="JBHSKI010000001">
    <property type="protein sequence ID" value="MFC5169438.1"/>
    <property type="molecule type" value="Genomic_DNA"/>
</dbReference>
<accession>A0ABW0AX21</accession>
<protein>
    <submittedName>
        <fullName evidence="1">DUF4279 domain-containing protein</fullName>
    </submittedName>
</protein>
<comment type="caution">
    <text evidence="1">The sequence shown here is derived from an EMBL/GenBank/DDBJ whole genome shotgun (WGS) entry which is preliminary data.</text>
</comment>
<dbReference type="RefSeq" id="WP_234316692.1">
    <property type="nucleotide sequence ID" value="NZ_JBFADZ010000007.1"/>
</dbReference>
<dbReference type="InterPro" id="IPR025459">
    <property type="entry name" value="DUF4279"/>
</dbReference>
<evidence type="ECO:0000313" key="1">
    <source>
        <dbReference type="EMBL" id="MFC5169438.1"/>
    </source>
</evidence>
<dbReference type="Proteomes" id="UP001596208">
    <property type="component" value="Unassembled WGS sequence"/>
</dbReference>
<reference evidence="2" key="1">
    <citation type="journal article" date="2019" name="Int. J. Syst. Evol. Microbiol.">
        <title>The Global Catalogue of Microorganisms (GCM) 10K type strain sequencing project: providing services to taxonomists for standard genome sequencing and annotation.</title>
        <authorList>
            <consortium name="The Broad Institute Genomics Platform"/>
            <consortium name="The Broad Institute Genome Sequencing Center for Infectious Disease"/>
            <person name="Wu L."/>
            <person name="Ma J."/>
        </authorList>
    </citation>
    <scope>NUCLEOTIDE SEQUENCE [LARGE SCALE GENOMIC DNA]</scope>
    <source>
        <strain evidence="2">CGMCC 4.1721</strain>
    </source>
</reference>
<keyword evidence="2" id="KW-1185">Reference proteome</keyword>
<organism evidence="1 2">
    <name type="scientific">Streptomyces mutomycini</name>
    <dbReference type="NCBI Taxonomy" id="284036"/>
    <lineage>
        <taxon>Bacteria</taxon>
        <taxon>Bacillati</taxon>
        <taxon>Actinomycetota</taxon>
        <taxon>Actinomycetes</taxon>
        <taxon>Kitasatosporales</taxon>
        <taxon>Streptomycetaceae</taxon>
        <taxon>Streptomyces</taxon>
    </lineage>
</organism>
<name>A0ABW0AX21_9ACTN</name>
<dbReference type="Pfam" id="PF14106">
    <property type="entry name" value="DUF4279"/>
    <property type="match status" value="1"/>
</dbReference>
<gene>
    <name evidence="1" type="ORF">ACFPRK_02310</name>
</gene>